<evidence type="ECO:0000256" key="2">
    <source>
        <dbReference type="ARBA" id="ARBA00004275"/>
    </source>
</evidence>
<dbReference type="GO" id="GO:0003997">
    <property type="term" value="F:acyl-CoA oxidase activity"/>
    <property type="evidence" value="ECO:0007669"/>
    <property type="project" value="InterPro"/>
</dbReference>
<dbReference type="InterPro" id="IPR006091">
    <property type="entry name" value="Acyl-CoA_Oxase/DH_mid-dom"/>
</dbReference>
<feature type="binding site" evidence="12">
    <location>
        <position position="201"/>
    </location>
    <ligand>
        <name>FAD</name>
        <dbReference type="ChEBI" id="CHEBI:57692"/>
    </ligand>
</feature>
<feature type="active site" description="Proton acceptor" evidence="11">
    <location>
        <position position="449"/>
    </location>
</feature>
<reference evidence="16" key="1">
    <citation type="submission" date="2023-07" db="EMBL/GenBank/DDBJ databases">
        <authorList>
            <consortium name="AG Swart"/>
            <person name="Singh M."/>
            <person name="Singh A."/>
            <person name="Seah K."/>
            <person name="Emmerich C."/>
        </authorList>
    </citation>
    <scope>NUCLEOTIDE SEQUENCE</scope>
    <source>
        <strain evidence="16">DP1</strain>
    </source>
</reference>
<dbReference type="PANTHER" id="PTHR10909">
    <property type="entry name" value="ELECTRON TRANSPORT OXIDOREDUCTASE"/>
    <property type="match status" value="1"/>
</dbReference>
<keyword evidence="17" id="KW-1185">Reference proteome</keyword>
<dbReference type="SUPFAM" id="SSF56645">
    <property type="entry name" value="Acyl-CoA dehydrogenase NM domain-like"/>
    <property type="match status" value="1"/>
</dbReference>
<comment type="cofactor">
    <cofactor evidence="1">
        <name>FAD</name>
        <dbReference type="ChEBI" id="CHEBI:57692"/>
    </cofactor>
</comment>
<dbReference type="FunFam" id="1.20.140.10:FF:000010">
    <property type="entry name" value="Acyl-coenzyme A oxidase"/>
    <property type="match status" value="1"/>
</dbReference>
<keyword evidence="4 10" id="KW-0285">Flavoprotein</keyword>
<evidence type="ECO:0000256" key="1">
    <source>
        <dbReference type="ARBA" id="ARBA00001974"/>
    </source>
</evidence>
<evidence type="ECO:0000256" key="6">
    <source>
        <dbReference type="ARBA" id="ARBA00022832"/>
    </source>
</evidence>
<dbReference type="Pfam" id="PF02770">
    <property type="entry name" value="Acyl-CoA_dh_M"/>
    <property type="match status" value="1"/>
</dbReference>
<dbReference type="Gene3D" id="2.40.110.10">
    <property type="entry name" value="Butyryl-CoA Dehydrogenase, subunit A, domain 2"/>
    <property type="match status" value="1"/>
</dbReference>
<keyword evidence="6" id="KW-0276">Fatty acid metabolism</keyword>
<accession>A0AAD1Y9A9</accession>
<comment type="subcellular location">
    <subcellularLocation>
        <location evidence="2">Peroxisome</location>
    </subcellularLocation>
</comment>
<dbReference type="Proteomes" id="UP001295684">
    <property type="component" value="Unassembled WGS sequence"/>
</dbReference>
<dbReference type="AlphaFoldDB" id="A0AAD1Y9A9"/>
<dbReference type="InterPro" id="IPR012258">
    <property type="entry name" value="Acyl-CoA_oxidase"/>
</dbReference>
<dbReference type="Pfam" id="PF22924">
    <property type="entry name" value="ACOX_C_alpha1"/>
    <property type="match status" value="1"/>
</dbReference>
<evidence type="ECO:0000256" key="10">
    <source>
        <dbReference type="PIRNR" id="PIRNR000168"/>
    </source>
</evidence>
<keyword evidence="9" id="KW-0576">Peroxisome</keyword>
<feature type="domain" description="Acyl-CoA oxidase C-terminal" evidence="13">
    <location>
        <begin position="500"/>
        <end position="677"/>
    </location>
</feature>
<dbReference type="InterPro" id="IPR046373">
    <property type="entry name" value="Acyl-CoA_Oxase/DH_mid-dom_sf"/>
</dbReference>
<dbReference type="PANTHER" id="PTHR10909:SF352">
    <property type="entry name" value="ACYL-COENZYME A OXIDASE-LIKE PROTEIN"/>
    <property type="match status" value="1"/>
</dbReference>
<evidence type="ECO:0000256" key="8">
    <source>
        <dbReference type="ARBA" id="ARBA00023098"/>
    </source>
</evidence>
<dbReference type="GO" id="GO:0055088">
    <property type="term" value="P:lipid homeostasis"/>
    <property type="evidence" value="ECO:0007669"/>
    <property type="project" value="TreeGrafter"/>
</dbReference>
<evidence type="ECO:0000256" key="12">
    <source>
        <dbReference type="PIRSR" id="PIRSR000168-2"/>
    </source>
</evidence>
<keyword evidence="8" id="KW-0443">Lipid metabolism</keyword>
<comment type="similarity">
    <text evidence="3 10">Belongs to the acyl-CoA oxidase family.</text>
</comment>
<dbReference type="FunFam" id="2.40.110.10:FF:000005">
    <property type="entry name" value="Acyl-coenzyme A oxidase"/>
    <property type="match status" value="1"/>
</dbReference>
<feature type="domain" description="Acyl-CoA oxidase/dehydrogenase middle" evidence="14">
    <location>
        <begin position="158"/>
        <end position="267"/>
    </location>
</feature>
<name>A0AAD1Y9A9_EUPCR</name>
<feature type="binding site" evidence="12">
    <location>
        <position position="162"/>
    </location>
    <ligand>
        <name>FAD</name>
        <dbReference type="ChEBI" id="CHEBI:57692"/>
    </ligand>
</feature>
<organism evidence="16 17">
    <name type="scientific">Euplotes crassus</name>
    <dbReference type="NCBI Taxonomy" id="5936"/>
    <lineage>
        <taxon>Eukaryota</taxon>
        <taxon>Sar</taxon>
        <taxon>Alveolata</taxon>
        <taxon>Ciliophora</taxon>
        <taxon>Intramacronucleata</taxon>
        <taxon>Spirotrichea</taxon>
        <taxon>Hypotrichia</taxon>
        <taxon>Euplotida</taxon>
        <taxon>Euplotidae</taxon>
        <taxon>Moneuplotes</taxon>
    </lineage>
</organism>
<evidence type="ECO:0000259" key="15">
    <source>
        <dbReference type="Pfam" id="PF22924"/>
    </source>
</evidence>
<dbReference type="GO" id="GO:0005504">
    <property type="term" value="F:fatty acid binding"/>
    <property type="evidence" value="ECO:0007669"/>
    <property type="project" value="TreeGrafter"/>
</dbReference>
<dbReference type="InterPro" id="IPR055060">
    <property type="entry name" value="ACOX_C_alpha1"/>
</dbReference>
<dbReference type="InterPro" id="IPR009100">
    <property type="entry name" value="AcylCoA_DH/oxidase_NM_dom_sf"/>
</dbReference>
<dbReference type="InterPro" id="IPR002655">
    <property type="entry name" value="Acyl-CoA_oxidase_C"/>
</dbReference>
<sequence length="680" mass="78022">MEKTLNSLNPMQSYLTPSEDYTRETSTFTFDFEKVATEIRKLRPELFYKVQSIVEKVYQGRGPGHHMMEKDTLRLESNKLAINTINALYEEEGINEQWIIDNLDEFTRCLMGTGCINASTSTKYSVHYFLYTKSLKNLGTERHKEYLYRAANLTDLGAFGMTELGHGSNVQSVETTAHYDHDTRSFILNSPTDTSIKFWLGNLAKTCSMLVTFAQLFLNGECKGVHVFLVPVRDKETHESFEGCLIGDCGDKLGLQGVDNGWIKFADYRIHKDMLLNKFCDINEEGEYVSAIPKDNKRFAYHMAALSGGRVLAASNGADISLISTITALRFAACRRQFSREKGKEETHILDYPLHQSRIMPLFAKSFTEMVSIQGIWDDYSKMSDQLLDPSNKAGEYFHLVSSALKAVVTWNSYETWKESRLSCGGFGFSFLNHFSELGNTADVNQTWEGENFVLIQQSCKILLKNFANMIRGKKTMKTCEFLTPDSPDDYIFEGSFLNLKDLFKLYTHHANKCVHESIAKIQADSMKEAEERLSRTEIWEKHLFYTFIPMVKIYLSRYTMEAYLHFLKKFKNSPKSKEVMTKVGLLGYLSEIIKFEGIFRESISKEQIDEIKEHCITLCKQLRPEIIGLTLAVPLSDKVFGSIGKSSMKPYYEFMKSVKETPGCFDKPKEWKYLYKSKI</sequence>
<evidence type="ECO:0000313" key="16">
    <source>
        <dbReference type="EMBL" id="CAI2386913.1"/>
    </source>
</evidence>
<evidence type="ECO:0000256" key="7">
    <source>
        <dbReference type="ARBA" id="ARBA00023002"/>
    </source>
</evidence>
<dbReference type="EMBL" id="CAMPGE010029442">
    <property type="protein sequence ID" value="CAI2386913.1"/>
    <property type="molecule type" value="Genomic_DNA"/>
</dbReference>
<evidence type="ECO:0000256" key="9">
    <source>
        <dbReference type="ARBA" id="ARBA00023140"/>
    </source>
</evidence>
<keyword evidence="5 10" id="KW-0274">FAD</keyword>
<proteinExistence type="inferred from homology"/>
<dbReference type="GO" id="GO:0033540">
    <property type="term" value="P:fatty acid beta-oxidation using acyl-CoA oxidase"/>
    <property type="evidence" value="ECO:0007669"/>
    <property type="project" value="TreeGrafter"/>
</dbReference>
<comment type="caution">
    <text evidence="16">The sequence shown here is derived from an EMBL/GenBank/DDBJ whole genome shotgun (WGS) entry which is preliminary data.</text>
</comment>
<evidence type="ECO:0000313" key="17">
    <source>
        <dbReference type="Proteomes" id="UP001295684"/>
    </source>
</evidence>
<dbReference type="GO" id="GO:0071949">
    <property type="term" value="F:FAD binding"/>
    <property type="evidence" value="ECO:0007669"/>
    <property type="project" value="InterPro"/>
</dbReference>
<evidence type="ECO:0000256" key="11">
    <source>
        <dbReference type="PIRSR" id="PIRSR000168-1"/>
    </source>
</evidence>
<dbReference type="InterPro" id="IPR036250">
    <property type="entry name" value="AcylCo_DH-like_C"/>
</dbReference>
<evidence type="ECO:0000259" key="14">
    <source>
        <dbReference type="Pfam" id="PF02770"/>
    </source>
</evidence>
<evidence type="ECO:0000259" key="13">
    <source>
        <dbReference type="Pfam" id="PF01756"/>
    </source>
</evidence>
<evidence type="ECO:0000256" key="3">
    <source>
        <dbReference type="ARBA" id="ARBA00006288"/>
    </source>
</evidence>
<dbReference type="SUPFAM" id="SSF47203">
    <property type="entry name" value="Acyl-CoA dehydrogenase C-terminal domain-like"/>
    <property type="match status" value="2"/>
</dbReference>
<dbReference type="Gene3D" id="1.20.140.10">
    <property type="entry name" value="Butyryl-CoA Dehydrogenase, subunit A, domain 3"/>
    <property type="match status" value="2"/>
</dbReference>
<evidence type="ECO:0000256" key="4">
    <source>
        <dbReference type="ARBA" id="ARBA00022630"/>
    </source>
</evidence>
<keyword evidence="7" id="KW-0560">Oxidoreductase</keyword>
<evidence type="ECO:0000256" key="5">
    <source>
        <dbReference type="ARBA" id="ARBA00022827"/>
    </source>
</evidence>
<feature type="domain" description="Acyl-CoA oxidase C-alpha1" evidence="15">
    <location>
        <begin position="309"/>
        <end position="464"/>
    </location>
</feature>
<dbReference type="Pfam" id="PF01756">
    <property type="entry name" value="ACOX"/>
    <property type="match status" value="1"/>
</dbReference>
<dbReference type="GO" id="GO:0005777">
    <property type="term" value="C:peroxisome"/>
    <property type="evidence" value="ECO:0007669"/>
    <property type="project" value="UniProtKB-SubCell"/>
</dbReference>
<dbReference type="PIRSF" id="PIRSF000168">
    <property type="entry name" value="Acyl-CoA_oxidase"/>
    <property type="match status" value="1"/>
</dbReference>
<protein>
    <recommendedName>
        <fullName evidence="10">Acyl-coenzyme A oxidase</fullName>
    </recommendedName>
</protein>
<gene>
    <name evidence="16" type="ORF">ECRASSUSDP1_LOCUS28539</name>
</gene>